<reference evidence="2 3" key="1">
    <citation type="submission" date="2014-02" db="EMBL/GenBank/DDBJ databases">
        <title>The small core and large imbalanced accessory genome model reveals a collaborative survival strategy of Sorangium cellulosum strains in nature.</title>
        <authorList>
            <person name="Han K."/>
            <person name="Peng R."/>
            <person name="Blom J."/>
            <person name="Li Y.-Z."/>
        </authorList>
    </citation>
    <scope>NUCLEOTIDE SEQUENCE [LARGE SCALE GENOMIC DNA]</scope>
    <source>
        <strain evidence="2 3">So0008-312</strain>
    </source>
</reference>
<dbReference type="AlphaFoldDB" id="A0A150Q087"/>
<name>A0A150Q087_SORCE</name>
<feature type="region of interest" description="Disordered" evidence="1">
    <location>
        <begin position="1"/>
        <end position="41"/>
    </location>
</feature>
<gene>
    <name evidence="2" type="ORF">BE15_27900</name>
</gene>
<feature type="compositionally biased region" description="Basic and acidic residues" evidence="1">
    <location>
        <begin position="18"/>
        <end position="41"/>
    </location>
</feature>
<dbReference type="Proteomes" id="UP000075260">
    <property type="component" value="Unassembled WGS sequence"/>
</dbReference>
<comment type="caution">
    <text evidence="2">The sequence shown here is derived from an EMBL/GenBank/DDBJ whole genome shotgun (WGS) entry which is preliminary data.</text>
</comment>
<evidence type="ECO:0000313" key="2">
    <source>
        <dbReference type="EMBL" id="KYF61018.1"/>
    </source>
</evidence>
<sequence>MQRSSERRASPAASSLDMTERHTPVRAVNDDTRPRAVDQDAWRAKRCAVSSAFRCGRSP</sequence>
<evidence type="ECO:0000256" key="1">
    <source>
        <dbReference type="SAM" id="MobiDB-lite"/>
    </source>
</evidence>
<organism evidence="2 3">
    <name type="scientific">Sorangium cellulosum</name>
    <name type="common">Polyangium cellulosum</name>
    <dbReference type="NCBI Taxonomy" id="56"/>
    <lineage>
        <taxon>Bacteria</taxon>
        <taxon>Pseudomonadati</taxon>
        <taxon>Myxococcota</taxon>
        <taxon>Polyangia</taxon>
        <taxon>Polyangiales</taxon>
        <taxon>Polyangiaceae</taxon>
        <taxon>Sorangium</taxon>
    </lineage>
</organism>
<dbReference type="EMBL" id="JEMA01001228">
    <property type="protein sequence ID" value="KYF61018.1"/>
    <property type="molecule type" value="Genomic_DNA"/>
</dbReference>
<accession>A0A150Q087</accession>
<protein>
    <submittedName>
        <fullName evidence="2">Uncharacterized protein</fullName>
    </submittedName>
</protein>
<proteinExistence type="predicted"/>
<evidence type="ECO:0000313" key="3">
    <source>
        <dbReference type="Proteomes" id="UP000075260"/>
    </source>
</evidence>